<name>A0ABR5JVR7_9BACI</name>
<sequence length="77" mass="9286">MEQTISIEKRIQEVLANDPLFQVIQETPAEHHFLSEQYLAELIEKKFYSTPEVASWFDVTDAQLRWFWCKYDLLETF</sequence>
<accession>A0ABR5JVR7</accession>
<dbReference type="EMBL" id="LGRV01000008">
    <property type="protein sequence ID" value="KOS66245.1"/>
    <property type="molecule type" value="Genomic_DNA"/>
</dbReference>
<proteinExistence type="predicted"/>
<organism evidence="1 2">
    <name type="scientific">Lysinibacillus contaminans</name>
    <dbReference type="NCBI Taxonomy" id="1293441"/>
    <lineage>
        <taxon>Bacteria</taxon>
        <taxon>Bacillati</taxon>
        <taxon>Bacillota</taxon>
        <taxon>Bacilli</taxon>
        <taxon>Bacillales</taxon>
        <taxon>Bacillaceae</taxon>
        <taxon>Lysinibacillus</taxon>
    </lineage>
</organism>
<comment type="caution">
    <text evidence="1">The sequence shown here is derived from an EMBL/GenBank/DDBJ whole genome shotgun (WGS) entry which is preliminary data.</text>
</comment>
<gene>
    <name evidence="1" type="ORF">AEA09_18665</name>
</gene>
<keyword evidence="2" id="KW-1185">Reference proteome</keyword>
<dbReference type="RefSeq" id="WP_053585473.1">
    <property type="nucleotide sequence ID" value="NZ_LGRV01000008.1"/>
</dbReference>
<dbReference type="Proteomes" id="UP000050668">
    <property type="component" value="Unassembled WGS sequence"/>
</dbReference>
<protein>
    <submittedName>
        <fullName evidence="1">Uncharacterized protein</fullName>
    </submittedName>
</protein>
<evidence type="ECO:0000313" key="1">
    <source>
        <dbReference type="EMBL" id="KOS66245.1"/>
    </source>
</evidence>
<evidence type="ECO:0000313" key="2">
    <source>
        <dbReference type="Proteomes" id="UP000050668"/>
    </source>
</evidence>
<reference evidence="2" key="1">
    <citation type="submission" date="2015-07" db="EMBL/GenBank/DDBJ databases">
        <title>Fjat-14205 dsm 2895.</title>
        <authorList>
            <person name="Liu B."/>
            <person name="Wang J."/>
            <person name="Zhu Y."/>
            <person name="Liu G."/>
            <person name="Chen Q."/>
            <person name="Chen Z."/>
            <person name="Lan J."/>
            <person name="Che J."/>
            <person name="Ge C."/>
            <person name="Shi H."/>
            <person name="Pan Z."/>
            <person name="Liu X."/>
        </authorList>
    </citation>
    <scope>NUCLEOTIDE SEQUENCE [LARGE SCALE GENOMIC DNA]</scope>
    <source>
        <strain evidence="2">DSM 25560</strain>
    </source>
</reference>